<protein>
    <submittedName>
        <fullName evidence="1">Uncharacterized protein</fullName>
    </submittedName>
</protein>
<sequence length="186" mass="20584">MPLLVPSSSVGYYRHQPARMSKPELTALTTASRPGQHGQPGDGATWVSLDLVEPRRPRLSLSSSNLVSWLQLHYAHRVAYASSSDFESTIAPLAAVSPFGRDEVVHLYTPQDSSYTSVLTYPIELSSSHSLSSRFFPTVRLHLQDRLPSYHTLGVLVLYTLPKVLLHGSGRGWSAVHMAQDYCKPQ</sequence>
<organism evidence="1 2">
    <name type="scientific">Colletotrichum paranaense</name>
    <dbReference type="NCBI Taxonomy" id="1914294"/>
    <lineage>
        <taxon>Eukaryota</taxon>
        <taxon>Fungi</taxon>
        <taxon>Dikarya</taxon>
        <taxon>Ascomycota</taxon>
        <taxon>Pezizomycotina</taxon>
        <taxon>Sordariomycetes</taxon>
        <taxon>Hypocreomycetidae</taxon>
        <taxon>Glomerellales</taxon>
        <taxon>Glomerellaceae</taxon>
        <taxon>Colletotrichum</taxon>
        <taxon>Colletotrichum acutatum species complex</taxon>
    </lineage>
</organism>
<proteinExistence type="predicted"/>
<dbReference type="GeneID" id="85383431"/>
<name>A0ABQ9S0I9_9PEZI</name>
<accession>A0ABQ9S0I9</accession>
<reference evidence="1 2" key="1">
    <citation type="submission" date="2016-10" db="EMBL/GenBank/DDBJ databases">
        <title>The genome sequence of Colletotrichum fioriniae PJ7.</title>
        <authorList>
            <person name="Baroncelli R."/>
        </authorList>
    </citation>
    <scope>NUCLEOTIDE SEQUENCE [LARGE SCALE GENOMIC DNA]</scope>
    <source>
        <strain evidence="1 2">IMI 384185</strain>
    </source>
</reference>
<dbReference type="RefSeq" id="XP_060341964.1">
    <property type="nucleotide sequence ID" value="XM_060499532.1"/>
</dbReference>
<evidence type="ECO:0000313" key="2">
    <source>
        <dbReference type="Proteomes" id="UP001241169"/>
    </source>
</evidence>
<dbReference type="Proteomes" id="UP001241169">
    <property type="component" value="Unassembled WGS sequence"/>
</dbReference>
<gene>
    <name evidence="1" type="ORF">CPAR01_15283</name>
</gene>
<dbReference type="EMBL" id="MOPA01000018">
    <property type="protein sequence ID" value="KAK1520232.1"/>
    <property type="molecule type" value="Genomic_DNA"/>
</dbReference>
<comment type="caution">
    <text evidence="1">The sequence shown here is derived from an EMBL/GenBank/DDBJ whole genome shotgun (WGS) entry which is preliminary data.</text>
</comment>
<evidence type="ECO:0000313" key="1">
    <source>
        <dbReference type="EMBL" id="KAK1520232.1"/>
    </source>
</evidence>
<keyword evidence="2" id="KW-1185">Reference proteome</keyword>